<evidence type="ECO:0000313" key="2">
    <source>
        <dbReference type="Proteomes" id="UP000663175"/>
    </source>
</evidence>
<gene>
    <name evidence="1" type="ORF">CPT_Sycamore_052</name>
</gene>
<protein>
    <submittedName>
        <fullName evidence="1">Uncharacterized protein</fullName>
    </submittedName>
</protein>
<sequence>MEIRLTAENINTVALAGLTIEGAEDLGPLRSVRLTRDGFDNAMVYGERGRDVLGLPSTVTVYKAA</sequence>
<dbReference type="EMBL" id="MT701593">
    <property type="protein sequence ID" value="QPB09592.1"/>
    <property type="molecule type" value="Genomic_DNA"/>
</dbReference>
<keyword evidence="2" id="KW-1185">Reference proteome</keyword>
<accession>A0A873WKR9</accession>
<evidence type="ECO:0000313" key="1">
    <source>
        <dbReference type="EMBL" id="QPB09592.1"/>
    </source>
</evidence>
<reference evidence="1" key="1">
    <citation type="submission" date="2020-07" db="EMBL/GenBank/DDBJ databases">
        <title>Complete genome sequence of Streptomyces phage Sycamore.</title>
        <authorList>
            <person name="Zhang X.-H."/>
            <person name="Rivera M."/>
            <person name="Marquez A."/>
            <person name="Clark J.D."/>
            <person name="Hernandez I."/>
            <person name="Liu M."/>
            <person name="Burrowes B.H."/>
        </authorList>
    </citation>
    <scope>NUCLEOTIDE SEQUENCE</scope>
</reference>
<proteinExistence type="predicted"/>
<dbReference type="Proteomes" id="UP000663175">
    <property type="component" value="Segment"/>
</dbReference>
<name>A0A873WKR9_9CAUD</name>
<organism evidence="1 2">
    <name type="scientific">Streptomyces phage Sycamore</name>
    <dbReference type="NCBI Taxonomy" id="2767589"/>
    <lineage>
        <taxon>Viruses</taxon>
        <taxon>Duplodnaviria</taxon>
        <taxon>Heunggongvirae</taxon>
        <taxon>Uroviricota</taxon>
        <taxon>Caudoviricetes</taxon>
        <taxon>Colingsworthviridae</taxon>
        <taxon>Sycamorevirus</taxon>
        <taxon>Sycamorevirus sycamore</taxon>
    </lineage>
</organism>